<dbReference type="PANTHER" id="PTHR43427:SF6">
    <property type="entry name" value="CHLORIDE CHANNEL PROTEIN CLC-E"/>
    <property type="match status" value="1"/>
</dbReference>
<dbReference type="OrthoDB" id="9767361at2"/>
<keyword evidence="8" id="KW-0868">Chloride</keyword>
<gene>
    <name evidence="14" type="ORF">CMC5_080750</name>
</gene>
<dbReference type="KEGG" id="ccro:CMC5_080750"/>
<evidence type="ECO:0000259" key="13">
    <source>
        <dbReference type="PROSITE" id="PS51371"/>
    </source>
</evidence>
<keyword evidence="7" id="KW-0869">Chloride channel</keyword>
<dbReference type="AlphaFoldDB" id="A0A0K1ET79"/>
<feature type="compositionally biased region" description="Pro residues" evidence="11">
    <location>
        <begin position="1"/>
        <end position="11"/>
    </location>
</feature>
<feature type="transmembrane region" description="Helical" evidence="12">
    <location>
        <begin position="388"/>
        <end position="406"/>
    </location>
</feature>
<evidence type="ECO:0000256" key="9">
    <source>
        <dbReference type="ARBA" id="ARBA00023303"/>
    </source>
</evidence>
<feature type="domain" description="CBS" evidence="13">
    <location>
        <begin position="571"/>
        <end position="627"/>
    </location>
</feature>
<dbReference type="SUPFAM" id="SSF81340">
    <property type="entry name" value="Clc chloride channel"/>
    <property type="match status" value="1"/>
</dbReference>
<evidence type="ECO:0000256" key="12">
    <source>
        <dbReference type="SAM" id="Phobius"/>
    </source>
</evidence>
<dbReference type="SMART" id="SM00116">
    <property type="entry name" value="CBS"/>
    <property type="match status" value="1"/>
</dbReference>
<keyword evidence="5" id="KW-0406">Ion transport</keyword>
<evidence type="ECO:0000313" key="14">
    <source>
        <dbReference type="EMBL" id="AKT43838.1"/>
    </source>
</evidence>
<evidence type="ECO:0000256" key="5">
    <source>
        <dbReference type="ARBA" id="ARBA00023065"/>
    </source>
</evidence>
<keyword evidence="3 12" id="KW-0812">Transmembrane</keyword>
<evidence type="ECO:0000256" key="2">
    <source>
        <dbReference type="ARBA" id="ARBA00022448"/>
    </source>
</evidence>
<evidence type="ECO:0000256" key="1">
    <source>
        <dbReference type="ARBA" id="ARBA00004141"/>
    </source>
</evidence>
<name>A0A0K1ET79_CHOCO</name>
<feature type="transmembrane region" description="Helical" evidence="12">
    <location>
        <begin position="191"/>
        <end position="216"/>
    </location>
</feature>
<dbReference type="Pfam" id="PF00654">
    <property type="entry name" value="Voltage_CLC"/>
    <property type="match status" value="1"/>
</dbReference>
<feature type="transmembrane region" description="Helical" evidence="12">
    <location>
        <begin position="268"/>
        <end position="286"/>
    </location>
</feature>
<feature type="transmembrane region" description="Helical" evidence="12">
    <location>
        <begin position="228"/>
        <end position="248"/>
    </location>
</feature>
<feature type="transmembrane region" description="Helical" evidence="12">
    <location>
        <begin position="361"/>
        <end position="382"/>
    </location>
</feature>
<accession>A0A0K1ET79</accession>
<keyword evidence="10" id="KW-0129">CBS domain</keyword>
<feature type="transmembrane region" description="Helical" evidence="12">
    <location>
        <begin position="38"/>
        <end position="60"/>
    </location>
</feature>
<evidence type="ECO:0000313" key="15">
    <source>
        <dbReference type="Proteomes" id="UP000067626"/>
    </source>
</evidence>
<feature type="transmembrane region" description="Helical" evidence="12">
    <location>
        <begin position="418"/>
        <end position="443"/>
    </location>
</feature>
<dbReference type="Pfam" id="PF00571">
    <property type="entry name" value="CBS"/>
    <property type="match status" value="1"/>
</dbReference>
<dbReference type="GO" id="GO:0034707">
    <property type="term" value="C:chloride channel complex"/>
    <property type="evidence" value="ECO:0007669"/>
    <property type="project" value="UniProtKB-KW"/>
</dbReference>
<dbReference type="PROSITE" id="PS51371">
    <property type="entry name" value="CBS"/>
    <property type="match status" value="1"/>
</dbReference>
<dbReference type="Proteomes" id="UP000067626">
    <property type="component" value="Chromosome"/>
</dbReference>
<evidence type="ECO:0000256" key="3">
    <source>
        <dbReference type="ARBA" id="ARBA00022692"/>
    </source>
</evidence>
<feature type="region of interest" description="Disordered" evidence="11">
    <location>
        <begin position="1"/>
        <end position="25"/>
    </location>
</feature>
<evidence type="ECO:0000256" key="10">
    <source>
        <dbReference type="PROSITE-ProRule" id="PRU00703"/>
    </source>
</evidence>
<keyword evidence="4 12" id="KW-1133">Transmembrane helix</keyword>
<dbReference type="CDD" id="cd02205">
    <property type="entry name" value="CBS_pair_SF"/>
    <property type="match status" value="1"/>
</dbReference>
<reference evidence="14 15" key="1">
    <citation type="submission" date="2015-07" db="EMBL/GenBank/DDBJ databases">
        <title>Genome analysis of myxobacterium Chondromyces crocatus Cm c5 reveals a high potential for natural compound synthesis and the genetic basis for the loss of fruiting body formation.</title>
        <authorList>
            <person name="Zaburannyi N."/>
            <person name="Bunk B."/>
            <person name="Maier J."/>
            <person name="Overmann J."/>
            <person name="Mueller R."/>
        </authorList>
    </citation>
    <scope>NUCLEOTIDE SEQUENCE [LARGE SCALE GENOMIC DNA]</scope>
    <source>
        <strain evidence="14 15">Cm c5</strain>
    </source>
</reference>
<evidence type="ECO:0000256" key="6">
    <source>
        <dbReference type="ARBA" id="ARBA00023136"/>
    </source>
</evidence>
<proteinExistence type="predicted"/>
<dbReference type="PANTHER" id="PTHR43427">
    <property type="entry name" value="CHLORIDE CHANNEL PROTEIN CLC-E"/>
    <property type="match status" value="1"/>
</dbReference>
<dbReference type="InterPro" id="IPR000644">
    <property type="entry name" value="CBS_dom"/>
</dbReference>
<dbReference type="InterPro" id="IPR050368">
    <property type="entry name" value="ClC-type_chloride_channel"/>
</dbReference>
<protein>
    <submittedName>
        <fullName evidence="14">Chloride channel protein</fullName>
    </submittedName>
</protein>
<dbReference type="InterPro" id="IPR014743">
    <property type="entry name" value="Cl-channel_core"/>
</dbReference>
<dbReference type="STRING" id="52.CMC5_080750"/>
<dbReference type="Gene3D" id="1.10.3080.10">
    <property type="entry name" value="Clc chloride channel"/>
    <property type="match status" value="1"/>
</dbReference>
<keyword evidence="9" id="KW-0407">Ion channel</keyword>
<dbReference type="SUPFAM" id="SSF54631">
    <property type="entry name" value="CBS-domain pair"/>
    <property type="match status" value="1"/>
</dbReference>
<feature type="transmembrane region" description="Helical" evidence="12">
    <location>
        <begin position="307"/>
        <end position="327"/>
    </location>
</feature>
<evidence type="ECO:0000256" key="8">
    <source>
        <dbReference type="ARBA" id="ARBA00023214"/>
    </source>
</evidence>
<feature type="transmembrane region" description="Helical" evidence="12">
    <location>
        <begin position="333"/>
        <end position="354"/>
    </location>
</feature>
<dbReference type="PRINTS" id="PR00762">
    <property type="entry name" value="CLCHANNEL"/>
</dbReference>
<organism evidence="14 15">
    <name type="scientific">Chondromyces crocatus</name>
    <dbReference type="NCBI Taxonomy" id="52"/>
    <lineage>
        <taxon>Bacteria</taxon>
        <taxon>Pseudomonadati</taxon>
        <taxon>Myxococcota</taxon>
        <taxon>Polyangia</taxon>
        <taxon>Polyangiales</taxon>
        <taxon>Polyangiaceae</taxon>
        <taxon>Chondromyces</taxon>
    </lineage>
</organism>
<dbReference type="RefSeq" id="WP_050435255.1">
    <property type="nucleotide sequence ID" value="NZ_CP012159.1"/>
</dbReference>
<keyword evidence="15" id="KW-1185">Reference proteome</keyword>
<dbReference type="InterPro" id="IPR001807">
    <property type="entry name" value="ClC"/>
</dbReference>
<sequence>MTTPREGPPPRRAARTPVSATPLPGPRGLLEFQHLGRVLLHAGLVGAAAGLAGSLFFAALELGERYILEGLTGYRPLRAHGEAVLPVLHRAELRPWLICLVPALGALIGGLLTARFAPEARGGGADALIDAFHQRGGVVRRRVPLVKALASFFTLASGGSGGREGPTMQIGGGIGSLLARALRVGPRERRILLIAGAAAGMSAMFRTPLGAALLVVEVLHRDDFESDALVPSILASVVSYSVFIYFFGESTLFTHAPRYPFIPSHLPLYALFAVLLSVVAVGYLTVIHGTERVFQRIKLPVWAKPALGGLALGLLVAPILILLGGRAGQPGQGFGLLGAGYGAAQVAITGAGWLPSGWDGVELLLLLLGMKIIATSLTVGSGGSAGDFGPSLVIGALAGGAFGRAAEILIQDPRIDPGAFALVGMGTLYGGVAHVPIAALVMVCELAGSYDLLVPLMLCEGIAFVALRHRSLYRAQVPTRRDSPAHRDDFIYDVLRGILVRDVVVTSRPFVAFDARTKAASVITRIAGCEWQDTFPVLDETGKVIGTIDADILRTAAMSPEITEVAIAHDMMETPAAVADTEDLHRALQTLLQHEVRELVVLDADGKIVGFLDEADVARAYHDATAGIRREP</sequence>
<keyword evidence="2" id="KW-0813">Transport</keyword>
<dbReference type="EMBL" id="CP012159">
    <property type="protein sequence ID" value="AKT43838.1"/>
    <property type="molecule type" value="Genomic_DNA"/>
</dbReference>
<dbReference type="InterPro" id="IPR046342">
    <property type="entry name" value="CBS_dom_sf"/>
</dbReference>
<dbReference type="GO" id="GO:0005254">
    <property type="term" value="F:chloride channel activity"/>
    <property type="evidence" value="ECO:0007669"/>
    <property type="project" value="UniProtKB-KW"/>
</dbReference>
<evidence type="ECO:0000256" key="4">
    <source>
        <dbReference type="ARBA" id="ARBA00022989"/>
    </source>
</evidence>
<dbReference type="Gene3D" id="3.10.580.10">
    <property type="entry name" value="CBS-domain"/>
    <property type="match status" value="1"/>
</dbReference>
<evidence type="ECO:0000256" key="7">
    <source>
        <dbReference type="ARBA" id="ARBA00023173"/>
    </source>
</evidence>
<keyword evidence="6 12" id="KW-0472">Membrane</keyword>
<dbReference type="CDD" id="cd00400">
    <property type="entry name" value="Voltage_gated_ClC"/>
    <property type="match status" value="1"/>
</dbReference>
<comment type="subcellular location">
    <subcellularLocation>
        <location evidence="1">Membrane</location>
        <topology evidence="1">Multi-pass membrane protein</topology>
    </subcellularLocation>
</comment>
<dbReference type="PATRIC" id="fig|52.7.peg.8879"/>
<evidence type="ECO:0000256" key="11">
    <source>
        <dbReference type="SAM" id="MobiDB-lite"/>
    </source>
</evidence>